<keyword evidence="4" id="KW-0433">Leucine-rich repeat</keyword>
<dbReference type="Pfam" id="PF12799">
    <property type="entry name" value="LRR_4"/>
    <property type="match status" value="1"/>
</dbReference>
<evidence type="ECO:0000256" key="7">
    <source>
        <dbReference type="ARBA" id="ARBA00022737"/>
    </source>
</evidence>
<keyword evidence="9" id="KW-0472">Membrane</keyword>
<evidence type="ECO:0000313" key="12">
    <source>
        <dbReference type="Proteomes" id="UP001652660"/>
    </source>
</evidence>
<organism evidence="12 13">
    <name type="scientific">Coffea arabica</name>
    <name type="common">Arabian coffee</name>
    <dbReference type="NCBI Taxonomy" id="13443"/>
    <lineage>
        <taxon>Eukaryota</taxon>
        <taxon>Viridiplantae</taxon>
        <taxon>Streptophyta</taxon>
        <taxon>Embryophyta</taxon>
        <taxon>Tracheophyta</taxon>
        <taxon>Spermatophyta</taxon>
        <taxon>Magnoliopsida</taxon>
        <taxon>eudicotyledons</taxon>
        <taxon>Gunneridae</taxon>
        <taxon>Pentapetalae</taxon>
        <taxon>asterids</taxon>
        <taxon>lamiids</taxon>
        <taxon>Gentianales</taxon>
        <taxon>Rubiaceae</taxon>
        <taxon>Ixoroideae</taxon>
        <taxon>Gardenieae complex</taxon>
        <taxon>Bertiereae - Coffeeae clade</taxon>
        <taxon>Coffeeae</taxon>
        <taxon>Coffea</taxon>
    </lineage>
</organism>
<protein>
    <submittedName>
        <fullName evidence="13">Receptor-like protein 36</fullName>
    </submittedName>
</protein>
<evidence type="ECO:0000256" key="2">
    <source>
        <dbReference type="ARBA" id="ARBA00009592"/>
    </source>
</evidence>
<keyword evidence="7" id="KW-0677">Repeat</keyword>
<keyword evidence="12" id="KW-1185">Reference proteome</keyword>
<reference evidence="12" key="1">
    <citation type="journal article" date="2025" name="Foods">
        <title>Unveiling the Microbial Signatures of Arabica Coffee Cherries: Insights into Ripeness Specific Diversity, Functional Traits, and Implications for Quality and Safety.</title>
        <authorList>
            <consortium name="RefSeq"/>
            <person name="Tenea G.N."/>
            <person name="Cifuentes V."/>
            <person name="Reyes P."/>
            <person name="Cevallos-Vallejos M."/>
        </authorList>
    </citation>
    <scope>NUCLEOTIDE SEQUENCE [LARGE SCALE GENOMIC DNA]</scope>
</reference>
<comment type="similarity">
    <text evidence="2">Belongs to the RLP family.</text>
</comment>
<keyword evidence="10" id="KW-0675">Receptor</keyword>
<evidence type="ECO:0000256" key="8">
    <source>
        <dbReference type="ARBA" id="ARBA00022989"/>
    </source>
</evidence>
<comment type="subcellular location">
    <subcellularLocation>
        <location evidence="1">Cell membrane</location>
        <topology evidence="1">Single-pass type I membrane protein</topology>
    </subcellularLocation>
</comment>
<keyword evidence="5" id="KW-0812">Transmembrane</keyword>
<keyword evidence="8" id="KW-1133">Transmembrane helix</keyword>
<dbReference type="RefSeq" id="XP_027070269.1">
    <property type="nucleotide sequence ID" value="XM_027214468.1"/>
</dbReference>
<dbReference type="AlphaFoldDB" id="A0A6P6SW35"/>
<keyword evidence="3" id="KW-1003">Cell membrane</keyword>
<keyword evidence="6" id="KW-0732">Signal</keyword>
<evidence type="ECO:0000256" key="10">
    <source>
        <dbReference type="ARBA" id="ARBA00023170"/>
    </source>
</evidence>
<evidence type="ECO:0000256" key="3">
    <source>
        <dbReference type="ARBA" id="ARBA00022475"/>
    </source>
</evidence>
<dbReference type="Gene3D" id="3.80.10.10">
    <property type="entry name" value="Ribonuclease Inhibitor"/>
    <property type="match status" value="1"/>
</dbReference>
<accession>A0A6P6SW35</accession>
<gene>
    <name evidence="13" type="primary">LOC113695384</name>
</gene>
<evidence type="ECO:0000313" key="13">
    <source>
        <dbReference type="RefSeq" id="XP_027070269.1"/>
    </source>
</evidence>
<dbReference type="FunFam" id="3.80.10.10:FF:000041">
    <property type="entry name" value="LRR receptor-like serine/threonine-protein kinase ERECTA"/>
    <property type="match status" value="1"/>
</dbReference>
<dbReference type="PANTHER" id="PTHR27004:SF428">
    <property type="entry name" value="OS01G0160600 PROTEIN"/>
    <property type="match status" value="1"/>
</dbReference>
<evidence type="ECO:0000256" key="1">
    <source>
        <dbReference type="ARBA" id="ARBA00004251"/>
    </source>
</evidence>
<evidence type="ECO:0000256" key="9">
    <source>
        <dbReference type="ARBA" id="ARBA00023136"/>
    </source>
</evidence>
<dbReference type="OrthoDB" id="442066at2759"/>
<evidence type="ECO:0000256" key="6">
    <source>
        <dbReference type="ARBA" id="ARBA00022729"/>
    </source>
</evidence>
<reference evidence="13" key="2">
    <citation type="submission" date="2025-08" db="UniProtKB">
        <authorList>
            <consortium name="RefSeq"/>
        </authorList>
    </citation>
    <scope>IDENTIFICATION</scope>
    <source>
        <tissue evidence="13">Leaves</tissue>
    </source>
</reference>
<dbReference type="Proteomes" id="UP001652660">
    <property type="component" value="Chromosome 1e"/>
</dbReference>
<proteinExistence type="inferred from homology"/>
<sequence>METLWNSLCIACLALSSDGHYCIIIVAAVNAEIANQNHPRHNGVALVALPTALLALEFPVSLSWKSLTFLDLRHNMLEGPLPPSICDSENLKYLLLAENKLNGTIPQCLGSFSNRLKVLDLQKISFRGMIPTTFKHDNQLRILNLNGNQLEGPLPRSLINCKNLQVLDVGNNKICDASPVWLETLPELHVLILKSNRFQGPIATSKTKLPFPKLRIFDISHNEFTGILPADLPKNFRAMTSLDSRKELEYIGNRFYYVDSVTLVMKGKETEFVRVLKLFTAVDLSSNKFSSEIPKSIGNLISVRLLNFSHNGLQGSIPANTR</sequence>
<dbReference type="PANTHER" id="PTHR27004">
    <property type="entry name" value="RECEPTOR-LIKE PROTEIN 12 ISOFORM X1"/>
    <property type="match status" value="1"/>
</dbReference>
<dbReference type="GeneID" id="113695384"/>
<evidence type="ECO:0000256" key="5">
    <source>
        <dbReference type="ARBA" id="ARBA00022692"/>
    </source>
</evidence>
<dbReference type="SUPFAM" id="SSF52058">
    <property type="entry name" value="L domain-like"/>
    <property type="match status" value="1"/>
</dbReference>
<dbReference type="InterPro" id="IPR001611">
    <property type="entry name" value="Leu-rich_rpt"/>
</dbReference>
<dbReference type="InterPro" id="IPR025875">
    <property type="entry name" value="Leu-rich_rpt_4"/>
</dbReference>
<dbReference type="Pfam" id="PF00560">
    <property type="entry name" value="LRR_1"/>
    <property type="match status" value="4"/>
</dbReference>
<evidence type="ECO:0000256" key="11">
    <source>
        <dbReference type="ARBA" id="ARBA00023180"/>
    </source>
</evidence>
<dbReference type="InterPro" id="IPR032675">
    <property type="entry name" value="LRR_dom_sf"/>
</dbReference>
<evidence type="ECO:0000256" key="4">
    <source>
        <dbReference type="ARBA" id="ARBA00022614"/>
    </source>
</evidence>
<keyword evidence="11" id="KW-0325">Glycoprotein</keyword>
<dbReference type="GO" id="GO:0005886">
    <property type="term" value="C:plasma membrane"/>
    <property type="evidence" value="ECO:0007669"/>
    <property type="project" value="UniProtKB-SubCell"/>
</dbReference>
<name>A0A6P6SW35_COFAR</name>